<gene>
    <name evidence="6" type="ORF">R5W23_003748</name>
</gene>
<accession>A0ABU5F8V6</accession>
<keyword evidence="3" id="KW-0175">Coiled coil</keyword>
<feature type="domain" description="Histidine kinase" evidence="5">
    <location>
        <begin position="326"/>
        <end position="571"/>
    </location>
</feature>
<evidence type="ECO:0000259" key="5">
    <source>
        <dbReference type="PROSITE" id="PS50109"/>
    </source>
</evidence>
<dbReference type="InterPro" id="IPR005467">
    <property type="entry name" value="His_kinase_dom"/>
</dbReference>
<dbReference type="EMBL" id="JAXBLV010000211">
    <property type="protein sequence ID" value="MDY3562286.1"/>
    <property type="molecule type" value="Genomic_DNA"/>
</dbReference>
<evidence type="ECO:0000313" key="7">
    <source>
        <dbReference type="Proteomes" id="UP001272242"/>
    </source>
</evidence>
<dbReference type="SUPFAM" id="SSF55874">
    <property type="entry name" value="ATPase domain of HSP90 chaperone/DNA topoisomerase II/histidine kinase"/>
    <property type="match status" value="1"/>
</dbReference>
<dbReference type="PANTHER" id="PTHR43065">
    <property type="entry name" value="SENSOR HISTIDINE KINASE"/>
    <property type="match status" value="1"/>
</dbReference>
<proteinExistence type="predicted"/>
<evidence type="ECO:0000256" key="2">
    <source>
        <dbReference type="ARBA" id="ARBA00012438"/>
    </source>
</evidence>
<dbReference type="Pfam" id="PF02518">
    <property type="entry name" value="HATPase_c"/>
    <property type="match status" value="1"/>
</dbReference>
<reference evidence="7" key="1">
    <citation type="journal article" date="2023" name="Mar. Drugs">
        <title>Gemmata algarum, a Novel Planctomycete Isolated from an Algal Mat, Displays Antimicrobial Activity.</title>
        <authorList>
            <person name="Kumar G."/>
            <person name="Kallscheuer N."/>
            <person name="Kashif M."/>
            <person name="Ahamad S."/>
            <person name="Jagadeeshwari U."/>
            <person name="Pannikurungottu S."/>
            <person name="Haufschild T."/>
            <person name="Kabuu M."/>
            <person name="Sasikala C."/>
            <person name="Jogler C."/>
            <person name="Ramana C."/>
        </authorList>
    </citation>
    <scope>NUCLEOTIDE SEQUENCE [LARGE SCALE GENOMIC DNA]</scope>
    <source>
        <strain evidence="7">JC673</strain>
    </source>
</reference>
<keyword evidence="6" id="KW-0418">Kinase</keyword>
<feature type="transmembrane region" description="Helical" evidence="4">
    <location>
        <begin position="206"/>
        <end position="229"/>
    </location>
</feature>
<name>A0ABU5F8V6_9BACT</name>
<dbReference type="GO" id="GO:0016301">
    <property type="term" value="F:kinase activity"/>
    <property type="evidence" value="ECO:0007669"/>
    <property type="project" value="UniProtKB-KW"/>
</dbReference>
<dbReference type="PRINTS" id="PR00344">
    <property type="entry name" value="BCTRLSENSOR"/>
</dbReference>
<dbReference type="Gene3D" id="3.30.565.10">
    <property type="entry name" value="Histidine kinase-like ATPase, C-terminal domain"/>
    <property type="match status" value="1"/>
</dbReference>
<sequence>MSTGAIPPYPESADAPRFSPWRYAGRLAPLAVLWAVLVGLLAWLLATRANWNEESDRADVREWVDNTRVFRKTLAELVKEYVDLLHSPDLPNRADRVHDKRAEIRQHLEAMVEPTRMYTAQLPLFPNVYALEVEFAGVSDADGAPAEPLTWTSPKPRPGGSAKAQLRTLEVEPPLDRPGARATVRCVYQLHSFNRMQQQQDEFRHWQTIAAGVIVPTTLLAVFLVVRAVRREQARELEKWRVAAEAEHRERELLAAQVERELIERNLLEVRVRQQELERASEELGRKLLEQELNAAQHKTRAAEAEREALEMKSQLYASIGIMAGSYAHNIKNLLVRPNDLIARCMEAADGPQHEMLDEVKSTLGTVTERLQQILRTVRRDPANAEVTQVDAFSLFRDTQRTWAEMGRDKWKLTVAADVPPGSALVTGDLSHLQQAVENLVFNARDATFEMRNYLRDEAKRETDPAARRQKLMAAAGWKGEVHLTARRDGDHAVLEVRDNGIGMTDEVRRNCLKTHFSTKRDNALYEGYSAGMGLGLSFVAMVLEHHGGDLEIESAPLRGTTFRVRFPLVAE</sequence>
<evidence type="ECO:0000256" key="1">
    <source>
        <dbReference type="ARBA" id="ARBA00000085"/>
    </source>
</evidence>
<feature type="coiled-coil region" evidence="3">
    <location>
        <begin position="260"/>
        <end position="315"/>
    </location>
</feature>
<dbReference type="InterPro" id="IPR003594">
    <property type="entry name" value="HATPase_dom"/>
</dbReference>
<keyword evidence="4" id="KW-0472">Membrane</keyword>
<dbReference type="RefSeq" id="WP_320688604.1">
    <property type="nucleotide sequence ID" value="NZ_JAXBLV010000211.1"/>
</dbReference>
<feature type="transmembrane region" description="Helical" evidence="4">
    <location>
        <begin position="27"/>
        <end position="46"/>
    </location>
</feature>
<dbReference type="InterPro" id="IPR004358">
    <property type="entry name" value="Sig_transdc_His_kin-like_C"/>
</dbReference>
<evidence type="ECO:0000256" key="3">
    <source>
        <dbReference type="SAM" id="Coils"/>
    </source>
</evidence>
<protein>
    <recommendedName>
        <fullName evidence="2">histidine kinase</fullName>
        <ecNumber evidence="2">2.7.13.3</ecNumber>
    </recommendedName>
</protein>
<dbReference type="PANTHER" id="PTHR43065:SF42">
    <property type="entry name" value="TWO-COMPONENT SENSOR PPRA"/>
    <property type="match status" value="1"/>
</dbReference>
<dbReference type="Proteomes" id="UP001272242">
    <property type="component" value="Unassembled WGS sequence"/>
</dbReference>
<evidence type="ECO:0000256" key="4">
    <source>
        <dbReference type="SAM" id="Phobius"/>
    </source>
</evidence>
<organism evidence="6 7">
    <name type="scientific">Gemmata algarum</name>
    <dbReference type="NCBI Taxonomy" id="2975278"/>
    <lineage>
        <taxon>Bacteria</taxon>
        <taxon>Pseudomonadati</taxon>
        <taxon>Planctomycetota</taxon>
        <taxon>Planctomycetia</taxon>
        <taxon>Gemmatales</taxon>
        <taxon>Gemmataceae</taxon>
        <taxon>Gemmata</taxon>
    </lineage>
</organism>
<comment type="caution">
    <text evidence="6">The sequence shown here is derived from an EMBL/GenBank/DDBJ whole genome shotgun (WGS) entry which is preliminary data.</text>
</comment>
<keyword evidence="4" id="KW-1133">Transmembrane helix</keyword>
<dbReference type="CDD" id="cd00075">
    <property type="entry name" value="HATPase"/>
    <property type="match status" value="1"/>
</dbReference>
<keyword evidence="6" id="KW-0808">Transferase</keyword>
<dbReference type="SMART" id="SM00387">
    <property type="entry name" value="HATPase_c"/>
    <property type="match status" value="1"/>
</dbReference>
<keyword evidence="7" id="KW-1185">Reference proteome</keyword>
<comment type="catalytic activity">
    <reaction evidence="1">
        <text>ATP + protein L-histidine = ADP + protein N-phospho-L-histidine.</text>
        <dbReference type="EC" id="2.7.13.3"/>
    </reaction>
</comment>
<dbReference type="PROSITE" id="PS50109">
    <property type="entry name" value="HIS_KIN"/>
    <property type="match status" value="1"/>
</dbReference>
<dbReference type="EC" id="2.7.13.3" evidence="2"/>
<evidence type="ECO:0000313" key="6">
    <source>
        <dbReference type="EMBL" id="MDY3562286.1"/>
    </source>
</evidence>
<keyword evidence="4" id="KW-0812">Transmembrane</keyword>
<dbReference type="InterPro" id="IPR036890">
    <property type="entry name" value="HATPase_C_sf"/>
</dbReference>